<evidence type="ECO:0000313" key="2">
    <source>
        <dbReference type="WBParaSite" id="nRc.2.0.1.t28565-RA"/>
    </source>
</evidence>
<keyword evidence="1" id="KW-1185">Reference proteome</keyword>
<sequence>MEPTIVYESSIESDIMANDNSFLVLFHQFATFIGRSFDRDEIIHSNQLIKRIFNSPFEGSSLISDPRSKEGRLTYQDFGAPLHA</sequence>
<name>A0A915JQT2_ROMCU</name>
<proteinExistence type="predicted"/>
<dbReference type="AlphaFoldDB" id="A0A915JQT2"/>
<dbReference type="Proteomes" id="UP000887565">
    <property type="component" value="Unplaced"/>
</dbReference>
<evidence type="ECO:0000313" key="1">
    <source>
        <dbReference type="Proteomes" id="UP000887565"/>
    </source>
</evidence>
<organism evidence="1 2">
    <name type="scientific">Romanomermis culicivorax</name>
    <name type="common">Nematode worm</name>
    <dbReference type="NCBI Taxonomy" id="13658"/>
    <lineage>
        <taxon>Eukaryota</taxon>
        <taxon>Metazoa</taxon>
        <taxon>Ecdysozoa</taxon>
        <taxon>Nematoda</taxon>
        <taxon>Enoplea</taxon>
        <taxon>Dorylaimia</taxon>
        <taxon>Mermithida</taxon>
        <taxon>Mermithoidea</taxon>
        <taxon>Mermithidae</taxon>
        <taxon>Romanomermis</taxon>
    </lineage>
</organism>
<dbReference type="WBParaSite" id="nRc.2.0.1.t28565-RA">
    <property type="protein sequence ID" value="nRc.2.0.1.t28565-RA"/>
    <property type="gene ID" value="nRc.2.0.1.g28565"/>
</dbReference>
<accession>A0A915JQT2</accession>
<reference evidence="2" key="1">
    <citation type="submission" date="2022-11" db="UniProtKB">
        <authorList>
            <consortium name="WormBaseParasite"/>
        </authorList>
    </citation>
    <scope>IDENTIFICATION</scope>
</reference>
<protein>
    <submittedName>
        <fullName evidence="2">Uncharacterized protein</fullName>
    </submittedName>
</protein>